<reference evidence="6" key="1">
    <citation type="submission" date="2016-11" db="UniProtKB">
        <authorList>
            <consortium name="WormBaseParasite"/>
        </authorList>
    </citation>
    <scope>IDENTIFICATION</scope>
</reference>
<keyword evidence="5" id="KW-1185">Reference proteome</keyword>
<name>A0A1I7Y388_9BILA</name>
<accession>A0A1I7Y388</accession>
<dbReference type="SUPFAM" id="SSF54897">
    <property type="entry name" value="Protease propeptides/inhibitors"/>
    <property type="match status" value="1"/>
</dbReference>
<dbReference type="WBParaSite" id="L893_g12292.t1">
    <property type="protein sequence ID" value="L893_g12292.t1"/>
    <property type="gene ID" value="L893_g12292"/>
</dbReference>
<dbReference type="GO" id="GO:0005615">
    <property type="term" value="C:extracellular space"/>
    <property type="evidence" value="ECO:0007669"/>
    <property type="project" value="TreeGrafter"/>
</dbReference>
<evidence type="ECO:0000256" key="3">
    <source>
        <dbReference type="PROSITE-ProRule" id="PRU01379"/>
    </source>
</evidence>
<sequence>MIAPKQLADFQKFLELNDLKSKVIVEDLAKLIREKEINDPRKLVRPGRVLQRDDAGWNNYGARMGEYYSYNEIVDWMKRIEAQNPHLVRVFSIGKTAEKREIYGIK</sequence>
<dbReference type="Gene3D" id="3.40.630.10">
    <property type="entry name" value="Zn peptidases"/>
    <property type="match status" value="1"/>
</dbReference>
<comment type="similarity">
    <text evidence="2 3">Belongs to the peptidase M14 family.</text>
</comment>
<evidence type="ECO:0000256" key="1">
    <source>
        <dbReference type="ARBA" id="ARBA00001947"/>
    </source>
</evidence>
<dbReference type="Pfam" id="PF02244">
    <property type="entry name" value="Propep_M14"/>
    <property type="match status" value="1"/>
</dbReference>
<dbReference type="PANTHER" id="PTHR11705">
    <property type="entry name" value="PROTEASE FAMILY M14 CARBOXYPEPTIDASE A,B"/>
    <property type="match status" value="1"/>
</dbReference>
<evidence type="ECO:0000259" key="4">
    <source>
        <dbReference type="PROSITE" id="PS52035"/>
    </source>
</evidence>
<dbReference type="Pfam" id="PF00246">
    <property type="entry name" value="Peptidase_M14"/>
    <property type="match status" value="1"/>
</dbReference>
<dbReference type="PROSITE" id="PS52035">
    <property type="entry name" value="PEPTIDASE_M14"/>
    <property type="match status" value="1"/>
</dbReference>
<evidence type="ECO:0000313" key="6">
    <source>
        <dbReference type="WBParaSite" id="L893_g12292.t1"/>
    </source>
</evidence>
<comment type="cofactor">
    <cofactor evidence="1">
        <name>Zn(2+)</name>
        <dbReference type="ChEBI" id="CHEBI:29105"/>
    </cofactor>
</comment>
<evidence type="ECO:0000313" key="5">
    <source>
        <dbReference type="Proteomes" id="UP000095287"/>
    </source>
</evidence>
<evidence type="ECO:0000256" key="2">
    <source>
        <dbReference type="ARBA" id="ARBA00005988"/>
    </source>
</evidence>
<dbReference type="Proteomes" id="UP000095287">
    <property type="component" value="Unplaced"/>
</dbReference>
<dbReference type="GO" id="GO:0004181">
    <property type="term" value="F:metallocarboxypeptidase activity"/>
    <property type="evidence" value="ECO:0007669"/>
    <property type="project" value="InterPro"/>
</dbReference>
<protein>
    <submittedName>
        <fullName evidence="6">AAA family ATPase</fullName>
    </submittedName>
</protein>
<dbReference type="SUPFAM" id="SSF53187">
    <property type="entry name" value="Zn-dependent exopeptidases"/>
    <property type="match status" value="1"/>
</dbReference>
<dbReference type="InterPro" id="IPR003146">
    <property type="entry name" value="M14A_act_pep"/>
</dbReference>
<proteinExistence type="inferred from homology"/>
<dbReference type="GO" id="GO:0006508">
    <property type="term" value="P:proteolysis"/>
    <property type="evidence" value="ECO:0007669"/>
    <property type="project" value="InterPro"/>
</dbReference>
<comment type="caution">
    <text evidence="3">Lacks conserved residue(s) required for the propagation of feature annotation.</text>
</comment>
<dbReference type="PANTHER" id="PTHR11705:SF91">
    <property type="entry name" value="FI01817P-RELATED"/>
    <property type="match status" value="1"/>
</dbReference>
<dbReference type="InterPro" id="IPR000834">
    <property type="entry name" value="Peptidase_M14"/>
</dbReference>
<organism evidence="5 6">
    <name type="scientific">Steinernema glaseri</name>
    <dbReference type="NCBI Taxonomy" id="37863"/>
    <lineage>
        <taxon>Eukaryota</taxon>
        <taxon>Metazoa</taxon>
        <taxon>Ecdysozoa</taxon>
        <taxon>Nematoda</taxon>
        <taxon>Chromadorea</taxon>
        <taxon>Rhabditida</taxon>
        <taxon>Tylenchina</taxon>
        <taxon>Panagrolaimomorpha</taxon>
        <taxon>Strongyloidoidea</taxon>
        <taxon>Steinernematidae</taxon>
        <taxon>Steinernema</taxon>
    </lineage>
</organism>
<dbReference type="GO" id="GO:0008270">
    <property type="term" value="F:zinc ion binding"/>
    <property type="evidence" value="ECO:0007669"/>
    <property type="project" value="InterPro"/>
</dbReference>
<dbReference type="AlphaFoldDB" id="A0A1I7Y388"/>
<feature type="domain" description="Peptidase M14" evidence="4">
    <location>
        <begin position="66"/>
        <end position="106"/>
    </location>
</feature>